<evidence type="ECO:0000256" key="4">
    <source>
        <dbReference type="RuleBase" id="RU003719"/>
    </source>
</evidence>
<proteinExistence type="inferred from homology"/>
<keyword evidence="8" id="KW-1185">Reference proteome</keyword>
<comment type="similarity">
    <text evidence="1 4">Belongs to the D-isomer specific 2-hydroxyacid dehydrogenase family.</text>
</comment>
<evidence type="ECO:0000256" key="3">
    <source>
        <dbReference type="ARBA" id="ARBA00023027"/>
    </source>
</evidence>
<comment type="caution">
    <text evidence="7">The sequence shown here is derived from an EMBL/GenBank/DDBJ whole genome shotgun (WGS) entry which is preliminary data.</text>
</comment>
<dbReference type="InterPro" id="IPR050223">
    <property type="entry name" value="D-isomer_2-hydroxyacid_DH"/>
</dbReference>
<accession>A0ABW7UPP5</accession>
<dbReference type="EMBL" id="JBIRWE010000001">
    <property type="protein sequence ID" value="MFI1963357.1"/>
    <property type="molecule type" value="Genomic_DNA"/>
</dbReference>
<keyword evidence="2 4" id="KW-0560">Oxidoreductase</keyword>
<dbReference type="Pfam" id="PF00389">
    <property type="entry name" value="2-Hacid_dh"/>
    <property type="match status" value="1"/>
</dbReference>
<evidence type="ECO:0000259" key="5">
    <source>
        <dbReference type="Pfam" id="PF00389"/>
    </source>
</evidence>
<dbReference type="PANTHER" id="PTHR10996:SF178">
    <property type="entry name" value="2-HYDROXYACID DEHYDROGENASE YGL185C-RELATED"/>
    <property type="match status" value="1"/>
</dbReference>
<evidence type="ECO:0000256" key="1">
    <source>
        <dbReference type="ARBA" id="ARBA00005854"/>
    </source>
</evidence>
<dbReference type="InterPro" id="IPR036291">
    <property type="entry name" value="NAD(P)-bd_dom_sf"/>
</dbReference>
<feature type="domain" description="D-isomer specific 2-hydroxyacid dehydrogenase NAD-binding" evidence="6">
    <location>
        <begin position="110"/>
        <end position="279"/>
    </location>
</feature>
<sequence length="319" mass="34287">MGPDARGTVLGDDALKRLTSVATVDTGVLVTDFGDPAYAEQLAAAEVLFTCWGCPPLTEEALNRMPGLRAVIHAAGSVKGHVTEAVWNRGIRVTTAAAANALPVAEYTVAAILNANKRVLGTSLAYRQARCQLNPLRLFPDLGNYRRTVGIVGASRIGSRVIELLAPFDLELLVHDPYLPEGRSVDLDDLVRRSDVVSIHAPELPETRHMFNRERLALLADGATLINTARGSLVDTEALTAELVSGRIHAVLDVTEPEVLPADSPLYDLPNVLLTPHVAGSLGRELGRLAEYAIDEVERYARGLPLVHEVHPSALSRSA</sequence>
<evidence type="ECO:0000313" key="7">
    <source>
        <dbReference type="EMBL" id="MFI1963357.1"/>
    </source>
</evidence>
<dbReference type="PANTHER" id="PTHR10996">
    <property type="entry name" value="2-HYDROXYACID DEHYDROGENASE-RELATED"/>
    <property type="match status" value="1"/>
</dbReference>
<dbReference type="SUPFAM" id="SSF51735">
    <property type="entry name" value="NAD(P)-binding Rossmann-fold domains"/>
    <property type="match status" value="1"/>
</dbReference>
<protein>
    <submittedName>
        <fullName evidence="7">Hydroxyacid dehydrogenase</fullName>
    </submittedName>
</protein>
<dbReference type="InterPro" id="IPR029753">
    <property type="entry name" value="D-isomer_DH_CS"/>
</dbReference>
<keyword evidence="3" id="KW-0520">NAD</keyword>
<evidence type="ECO:0000256" key="2">
    <source>
        <dbReference type="ARBA" id="ARBA00023002"/>
    </source>
</evidence>
<evidence type="ECO:0000259" key="6">
    <source>
        <dbReference type="Pfam" id="PF02826"/>
    </source>
</evidence>
<dbReference type="Pfam" id="PF02826">
    <property type="entry name" value="2-Hacid_dh_C"/>
    <property type="match status" value="1"/>
</dbReference>
<organism evidence="7 8">
    <name type="scientific">Streptomyces pathocidini</name>
    <dbReference type="NCBI Taxonomy" id="1650571"/>
    <lineage>
        <taxon>Bacteria</taxon>
        <taxon>Bacillati</taxon>
        <taxon>Actinomycetota</taxon>
        <taxon>Actinomycetes</taxon>
        <taxon>Kitasatosporales</taxon>
        <taxon>Streptomycetaceae</taxon>
        <taxon>Streptomyces</taxon>
    </lineage>
</organism>
<reference evidence="7 8" key="1">
    <citation type="submission" date="2024-10" db="EMBL/GenBank/DDBJ databases">
        <title>The Natural Products Discovery Center: Release of the First 8490 Sequenced Strains for Exploring Actinobacteria Biosynthetic Diversity.</title>
        <authorList>
            <person name="Kalkreuter E."/>
            <person name="Kautsar S.A."/>
            <person name="Yang D."/>
            <person name="Bader C.D."/>
            <person name="Teijaro C.N."/>
            <person name="Fluegel L."/>
            <person name="Davis C.M."/>
            <person name="Simpson J.R."/>
            <person name="Lauterbach L."/>
            <person name="Steele A.D."/>
            <person name="Gui C."/>
            <person name="Meng S."/>
            <person name="Li G."/>
            <person name="Viehrig K."/>
            <person name="Ye F."/>
            <person name="Su P."/>
            <person name="Kiefer A.F."/>
            <person name="Nichols A."/>
            <person name="Cepeda A.J."/>
            <person name="Yan W."/>
            <person name="Fan B."/>
            <person name="Jiang Y."/>
            <person name="Adhikari A."/>
            <person name="Zheng C.-J."/>
            <person name="Schuster L."/>
            <person name="Cowan T.M."/>
            <person name="Smanski M.J."/>
            <person name="Chevrette M.G."/>
            <person name="De Carvalho L.P.S."/>
            <person name="Shen B."/>
        </authorList>
    </citation>
    <scope>NUCLEOTIDE SEQUENCE [LARGE SCALE GENOMIC DNA]</scope>
    <source>
        <strain evidence="7 8">NPDC020327</strain>
    </source>
</reference>
<dbReference type="PROSITE" id="PS00670">
    <property type="entry name" value="D_2_HYDROXYACID_DH_2"/>
    <property type="match status" value="1"/>
</dbReference>
<evidence type="ECO:0000313" key="8">
    <source>
        <dbReference type="Proteomes" id="UP001611548"/>
    </source>
</evidence>
<dbReference type="Proteomes" id="UP001611548">
    <property type="component" value="Unassembled WGS sequence"/>
</dbReference>
<dbReference type="CDD" id="cd12167">
    <property type="entry name" value="2-Hacid_dh_8"/>
    <property type="match status" value="1"/>
</dbReference>
<feature type="domain" description="D-isomer specific 2-hydroxyacid dehydrogenase catalytic" evidence="5">
    <location>
        <begin position="38"/>
        <end position="306"/>
    </location>
</feature>
<dbReference type="Gene3D" id="3.40.50.720">
    <property type="entry name" value="NAD(P)-binding Rossmann-like Domain"/>
    <property type="match status" value="2"/>
</dbReference>
<dbReference type="RefSeq" id="WP_055472563.1">
    <property type="nucleotide sequence ID" value="NZ_JBIRWE010000001.1"/>
</dbReference>
<dbReference type="InterPro" id="IPR006139">
    <property type="entry name" value="D-isomer_2_OHA_DH_cat_dom"/>
</dbReference>
<dbReference type="SUPFAM" id="SSF52283">
    <property type="entry name" value="Formate/glycerate dehydrogenase catalytic domain-like"/>
    <property type="match status" value="1"/>
</dbReference>
<name>A0ABW7UPP5_9ACTN</name>
<gene>
    <name evidence="7" type="ORF">ACH429_04320</name>
</gene>
<dbReference type="InterPro" id="IPR006140">
    <property type="entry name" value="D-isomer_DH_NAD-bd"/>
</dbReference>